<evidence type="ECO:0000313" key="2">
    <source>
        <dbReference type="EMBL" id="OOK67442.1"/>
    </source>
</evidence>
<dbReference type="EMBL" id="AP023343">
    <property type="protein sequence ID" value="BCI91117.1"/>
    <property type="molecule type" value="Genomic_DNA"/>
</dbReference>
<keyword evidence="4" id="KW-1185">Reference proteome</keyword>
<protein>
    <submittedName>
        <fullName evidence="2">Mycofactocin</fullName>
    </submittedName>
</protein>
<name>A0A1V3WKS1_MYCKA</name>
<gene>
    <name evidence="2" type="primary">mftA</name>
    <name evidence="2" type="ORF">BZL30_8012</name>
    <name evidence="1" type="ORF">NIIDMKKI_63230</name>
</gene>
<accession>A0A1V3WKS1</accession>
<proteinExistence type="predicted"/>
<dbReference type="Pfam" id="PF23709">
    <property type="entry name" value="MftA"/>
    <property type="match status" value="1"/>
</dbReference>
<dbReference type="Proteomes" id="UP000516380">
    <property type="component" value="Chromosome"/>
</dbReference>
<organism evidence="2 3">
    <name type="scientific">Mycobacterium kansasii</name>
    <dbReference type="NCBI Taxonomy" id="1768"/>
    <lineage>
        <taxon>Bacteria</taxon>
        <taxon>Bacillati</taxon>
        <taxon>Actinomycetota</taxon>
        <taxon>Actinomycetes</taxon>
        <taxon>Mycobacteriales</taxon>
        <taxon>Mycobacteriaceae</taxon>
        <taxon>Mycobacterium</taxon>
    </lineage>
</organism>
<dbReference type="InterPro" id="IPR023988">
    <property type="entry name" value="MftA"/>
</dbReference>
<sequence length="107" mass="11940">MPAARATSSTLTSANPRAVNKSMATSVMWCLVVERRRPTRDSCSIRPALPFRHSMPYSGDQCDQYHLTLSRPRTKGIHVDHETDTDVELVTETLVEEVSIDGMCGVY</sequence>
<reference evidence="2 3" key="1">
    <citation type="submission" date="2017-02" db="EMBL/GenBank/DDBJ databases">
        <title>Complete genome sequences of Mycobacterium kansasii strains isolated from rhesus macaques.</title>
        <authorList>
            <person name="Panda A."/>
            <person name="Nagaraj S."/>
            <person name="Zhao X."/>
            <person name="Tettelin H."/>
            <person name="Detolla L.J."/>
        </authorList>
    </citation>
    <scope>NUCLEOTIDE SEQUENCE [LARGE SCALE GENOMIC DNA]</scope>
    <source>
        <strain evidence="2 3">11-3813</strain>
    </source>
</reference>
<evidence type="ECO:0000313" key="1">
    <source>
        <dbReference type="EMBL" id="BCI91117.1"/>
    </source>
</evidence>
<dbReference type="EMBL" id="MVBM01000008">
    <property type="protein sequence ID" value="OOK67442.1"/>
    <property type="molecule type" value="Genomic_DNA"/>
</dbReference>
<dbReference type="NCBIfam" id="TIGR03969">
    <property type="entry name" value="mycofactocin"/>
    <property type="match status" value="1"/>
</dbReference>
<evidence type="ECO:0000313" key="4">
    <source>
        <dbReference type="Proteomes" id="UP000516380"/>
    </source>
</evidence>
<evidence type="ECO:0000313" key="3">
    <source>
        <dbReference type="Proteomes" id="UP000189229"/>
    </source>
</evidence>
<dbReference type="AlphaFoldDB" id="A0A1V3WKS1"/>
<reference evidence="1 4" key="2">
    <citation type="submission" date="2020-07" db="EMBL/GenBank/DDBJ databases">
        <title>Mycobacterium kansasii (former subtype) with zoonotic potential isolated from diseased indoor pet cat, Japan.</title>
        <authorList>
            <person name="Fukano H."/>
            <person name="Terazono T."/>
            <person name="Hoshino Y."/>
        </authorList>
    </citation>
    <scope>NUCLEOTIDE SEQUENCE [LARGE SCALE GENOMIC DNA]</scope>
    <source>
        <strain evidence="1 4">Kuro-I</strain>
    </source>
</reference>
<dbReference type="Proteomes" id="UP000189229">
    <property type="component" value="Unassembled WGS sequence"/>
</dbReference>